<gene>
    <name evidence="3" type="ORF">KYN89_08225</name>
</gene>
<name>A0ABS7PDB8_9SPHN</name>
<sequence length="369" mass="39202">MKITHVLAMAAAAGLMLTGCDSGGGTRESIRAVGSSTVYPFAKLVSESFSRANPGMRSPLIESTGSGGGIALFCKGVGADTPDMANASRRMKVSEFETCQSNGVNEITEIQVGLDGIAFASAQGGIMMNLTPEIVYKALAANPYGKEQTSQTWADVDPSLPATPILVYGPPSTSGTRDALKELVLTAGCETDPAMKALKDSDEDAFERTCTEVRSDGKYVDQGEQDNLIVQKIQGNKNAVGIFGYSYLEENEGKVQGLPMNGVEPTYDNIASFKYPGARPLYIYVKLAHLQAIPGLQAYLDQWMDMWSKDGPLAKIGLVALPAGTMEEMASRIKQHPKLTAADLENDSVLEAERAEAQTANGTPGEAAE</sequence>
<dbReference type="SUPFAM" id="SSF53850">
    <property type="entry name" value="Periplasmic binding protein-like II"/>
    <property type="match status" value="1"/>
</dbReference>
<reference evidence="3 4" key="1">
    <citation type="submission" date="2021-07" db="EMBL/GenBank/DDBJ databases">
        <title>Alteriqipengyuania abyssalis NZ-12B nov, sp.nov isolated from deep sea sponge in pacific ocean.</title>
        <authorList>
            <person name="Tareen S."/>
            <person name="Wink J."/>
        </authorList>
    </citation>
    <scope>NUCLEOTIDE SEQUENCE [LARGE SCALE GENOMIC DNA]</scope>
    <source>
        <strain evidence="3 4">NZ-12B</strain>
    </source>
</reference>
<organism evidence="3 4">
    <name type="scientific">Alteriqipengyuania abyssalis</name>
    <dbReference type="NCBI Taxonomy" id="2860200"/>
    <lineage>
        <taxon>Bacteria</taxon>
        <taxon>Pseudomonadati</taxon>
        <taxon>Pseudomonadota</taxon>
        <taxon>Alphaproteobacteria</taxon>
        <taxon>Sphingomonadales</taxon>
        <taxon>Erythrobacteraceae</taxon>
        <taxon>Alteriqipengyuania</taxon>
    </lineage>
</organism>
<evidence type="ECO:0000313" key="4">
    <source>
        <dbReference type="Proteomes" id="UP000759298"/>
    </source>
</evidence>
<dbReference type="Gene3D" id="3.40.190.10">
    <property type="entry name" value="Periplasmic binding protein-like II"/>
    <property type="match status" value="2"/>
</dbReference>
<dbReference type="Proteomes" id="UP000759298">
    <property type="component" value="Unassembled WGS sequence"/>
</dbReference>
<dbReference type="Pfam" id="PF12849">
    <property type="entry name" value="PBP_like_2"/>
    <property type="match status" value="1"/>
</dbReference>
<evidence type="ECO:0000256" key="1">
    <source>
        <dbReference type="ARBA" id="ARBA00022729"/>
    </source>
</evidence>
<dbReference type="RefSeq" id="WP_222824619.1">
    <property type="nucleotide sequence ID" value="NZ_JAHWXP010000002.1"/>
</dbReference>
<keyword evidence="1" id="KW-0732">Signal</keyword>
<dbReference type="PANTHER" id="PTHR30570:SF1">
    <property type="entry name" value="PHOSPHATE-BINDING PROTEIN PSTS"/>
    <property type="match status" value="1"/>
</dbReference>
<accession>A0ABS7PDB8</accession>
<dbReference type="InterPro" id="IPR050811">
    <property type="entry name" value="Phosphate_ABC_transporter"/>
</dbReference>
<proteinExistence type="predicted"/>
<evidence type="ECO:0000259" key="2">
    <source>
        <dbReference type="Pfam" id="PF12849"/>
    </source>
</evidence>
<evidence type="ECO:0000313" key="3">
    <source>
        <dbReference type="EMBL" id="MBY8337034.1"/>
    </source>
</evidence>
<comment type="caution">
    <text evidence="3">The sequence shown here is derived from an EMBL/GenBank/DDBJ whole genome shotgun (WGS) entry which is preliminary data.</text>
</comment>
<dbReference type="PROSITE" id="PS51257">
    <property type="entry name" value="PROKAR_LIPOPROTEIN"/>
    <property type="match status" value="1"/>
</dbReference>
<dbReference type="EMBL" id="JAHWXP010000002">
    <property type="protein sequence ID" value="MBY8337034.1"/>
    <property type="molecule type" value="Genomic_DNA"/>
</dbReference>
<dbReference type="PANTHER" id="PTHR30570">
    <property type="entry name" value="PERIPLASMIC PHOSPHATE BINDING COMPONENT OF PHOSPHATE ABC TRANSPORTER"/>
    <property type="match status" value="1"/>
</dbReference>
<feature type="domain" description="PBP" evidence="2">
    <location>
        <begin position="24"/>
        <end position="301"/>
    </location>
</feature>
<keyword evidence="4" id="KW-1185">Reference proteome</keyword>
<dbReference type="InterPro" id="IPR024370">
    <property type="entry name" value="PBP_domain"/>
</dbReference>
<protein>
    <submittedName>
        <fullName evidence="3">Substrate-binding domain-containing protein</fullName>
    </submittedName>
</protein>